<accession>A0A9W7AKM6</accession>
<dbReference type="Proteomes" id="UP001165085">
    <property type="component" value="Unassembled WGS sequence"/>
</dbReference>
<evidence type="ECO:0000256" key="1">
    <source>
        <dbReference type="SAM" id="SignalP"/>
    </source>
</evidence>
<feature type="signal peptide" evidence="1">
    <location>
        <begin position="1"/>
        <end position="19"/>
    </location>
</feature>
<dbReference type="OrthoDB" id="6020543at2759"/>
<name>A0A9W7AKM6_9STRA</name>
<dbReference type="SUPFAM" id="SSF53474">
    <property type="entry name" value="alpha/beta-Hydrolases"/>
    <property type="match status" value="1"/>
</dbReference>
<sequence length="389" mass="43124">MMVRLTFATLLLSLGISAAERAPLTISGSPEEKTVALPHRRIKLQQLNVKPEGVITAGYSHAGDFAHQFHIAFSSSVKGSCVFSGQPYHCAVTKFPGEEFVTQNDHSSVPNCDGCPEGQTLIYDHCKNHPQWVDVGMLPDFVRRSCGQNPIVYEECIDDPAELFEAKAFLFQPTHDRCYLDGAVANVQALYGQLVASPEKNVKYVDDQPFPHTLPTNSTPYFNETLPAGYDGPGECLRWVYDDVDYAGAYEEKNLFVFDQTDFWELEGDQATNGTGANEFGAIYIPTDCQSGEEESQCKMVMVTGGCGGDNPGFGESDYDFAKYGELHNIIVLKSCVGGYFDKDRFTNAPEVQRGLLDVYGQLSSDYAWQSGHHMRMVGKIMKRIMYGQ</sequence>
<keyword evidence="1" id="KW-0732">Signal</keyword>
<organism evidence="2 3">
    <name type="scientific">Triparma strigata</name>
    <dbReference type="NCBI Taxonomy" id="1606541"/>
    <lineage>
        <taxon>Eukaryota</taxon>
        <taxon>Sar</taxon>
        <taxon>Stramenopiles</taxon>
        <taxon>Ochrophyta</taxon>
        <taxon>Bolidophyceae</taxon>
        <taxon>Parmales</taxon>
        <taxon>Triparmaceae</taxon>
        <taxon>Triparma</taxon>
    </lineage>
</organism>
<keyword evidence="3" id="KW-1185">Reference proteome</keyword>
<reference evidence="3" key="1">
    <citation type="journal article" date="2023" name="Commun. Biol.">
        <title>Genome analysis of Parmales, the sister group of diatoms, reveals the evolutionary specialization of diatoms from phago-mixotrophs to photoautotrophs.</title>
        <authorList>
            <person name="Ban H."/>
            <person name="Sato S."/>
            <person name="Yoshikawa S."/>
            <person name="Yamada K."/>
            <person name="Nakamura Y."/>
            <person name="Ichinomiya M."/>
            <person name="Sato N."/>
            <person name="Blanc-Mathieu R."/>
            <person name="Endo H."/>
            <person name="Kuwata A."/>
            <person name="Ogata H."/>
        </authorList>
    </citation>
    <scope>NUCLEOTIDE SEQUENCE [LARGE SCALE GENOMIC DNA]</scope>
    <source>
        <strain evidence="3">NIES 3701</strain>
    </source>
</reference>
<protein>
    <submittedName>
        <fullName evidence="2">Uncharacterized protein</fullName>
    </submittedName>
</protein>
<comment type="caution">
    <text evidence="2">The sequence shown here is derived from an EMBL/GenBank/DDBJ whole genome shotgun (WGS) entry which is preliminary data.</text>
</comment>
<evidence type="ECO:0000313" key="2">
    <source>
        <dbReference type="EMBL" id="GMH71107.1"/>
    </source>
</evidence>
<evidence type="ECO:0000313" key="3">
    <source>
        <dbReference type="Proteomes" id="UP001165085"/>
    </source>
</evidence>
<dbReference type="EMBL" id="BRXY01000145">
    <property type="protein sequence ID" value="GMH71107.1"/>
    <property type="molecule type" value="Genomic_DNA"/>
</dbReference>
<dbReference type="AlphaFoldDB" id="A0A9W7AKM6"/>
<dbReference type="InterPro" id="IPR029058">
    <property type="entry name" value="AB_hydrolase_fold"/>
</dbReference>
<feature type="chain" id="PRO_5040741696" evidence="1">
    <location>
        <begin position="20"/>
        <end position="389"/>
    </location>
</feature>
<proteinExistence type="predicted"/>
<gene>
    <name evidence="2" type="ORF">TrST_g11323</name>
</gene>